<feature type="domain" description="ABC transporter" evidence="6">
    <location>
        <begin position="2"/>
        <end position="234"/>
    </location>
</feature>
<keyword evidence="8" id="KW-1185">Reference proteome</keyword>
<dbReference type="CDD" id="cd03224">
    <property type="entry name" value="ABC_TM1139_LivF_branched"/>
    <property type="match status" value="1"/>
</dbReference>
<dbReference type="SUPFAM" id="SSF52540">
    <property type="entry name" value="P-loop containing nucleoside triphosphate hydrolases"/>
    <property type="match status" value="1"/>
</dbReference>
<dbReference type="InterPro" id="IPR027417">
    <property type="entry name" value="P-loop_NTPase"/>
</dbReference>
<keyword evidence="4 7" id="KW-0067">ATP-binding</keyword>
<evidence type="ECO:0000256" key="3">
    <source>
        <dbReference type="ARBA" id="ARBA00022741"/>
    </source>
</evidence>
<dbReference type="GO" id="GO:0015658">
    <property type="term" value="F:branched-chain amino acid transmembrane transporter activity"/>
    <property type="evidence" value="ECO:0007669"/>
    <property type="project" value="TreeGrafter"/>
</dbReference>
<dbReference type="PROSITE" id="PS00211">
    <property type="entry name" value="ABC_TRANSPORTER_1"/>
    <property type="match status" value="1"/>
</dbReference>
<dbReference type="InterPro" id="IPR052156">
    <property type="entry name" value="BCAA_Transport_ATP-bd_LivF"/>
</dbReference>
<evidence type="ECO:0000259" key="6">
    <source>
        <dbReference type="PROSITE" id="PS50893"/>
    </source>
</evidence>
<dbReference type="Gene3D" id="3.40.50.300">
    <property type="entry name" value="P-loop containing nucleotide triphosphate hydrolases"/>
    <property type="match status" value="1"/>
</dbReference>
<dbReference type="InterPro" id="IPR003439">
    <property type="entry name" value="ABC_transporter-like_ATP-bd"/>
</dbReference>
<evidence type="ECO:0000313" key="8">
    <source>
        <dbReference type="Proteomes" id="UP000216215"/>
    </source>
</evidence>
<dbReference type="Proteomes" id="UP000216215">
    <property type="component" value="Unassembled WGS sequence"/>
</dbReference>
<dbReference type="InterPro" id="IPR017871">
    <property type="entry name" value="ABC_transporter-like_CS"/>
</dbReference>
<sequence length="234" mass="24649">MLSVEALKIRYGEVEAVRRVDLAVDSGEIIALVGANGAGKSSTLGAIAGLVPAVSGKVVFDGVDITGLAPEAIARKGVSLVPEGRRIFAGLTVADNLRLGGAMHLPATEARAREEEMLELFPILRRYHRVKGGNLSGGEQQMLAIARALMGKPRMVLLDEPSLGLAPQLIDTVFDLIAELRRNGLTILLVEQNVALALEIADRAIVLANGEVVLSGTAKELATSDLVRQAYLGA</sequence>
<dbReference type="Pfam" id="PF00005">
    <property type="entry name" value="ABC_tran"/>
    <property type="match status" value="1"/>
</dbReference>
<evidence type="ECO:0000256" key="4">
    <source>
        <dbReference type="ARBA" id="ARBA00022840"/>
    </source>
</evidence>
<evidence type="ECO:0000256" key="2">
    <source>
        <dbReference type="ARBA" id="ARBA00022448"/>
    </source>
</evidence>
<dbReference type="PANTHER" id="PTHR43820">
    <property type="entry name" value="HIGH-AFFINITY BRANCHED-CHAIN AMINO ACID TRANSPORT ATP-BINDING PROTEIN LIVF"/>
    <property type="match status" value="1"/>
</dbReference>
<gene>
    <name evidence="7" type="ORF">CIT25_17035</name>
</gene>
<dbReference type="RefSeq" id="WP_095485716.1">
    <property type="nucleotide sequence ID" value="NZ_CP088151.1"/>
</dbReference>
<comment type="similarity">
    <text evidence="1">Belongs to the ABC transporter superfamily.</text>
</comment>
<accession>A0AB36R904</accession>
<dbReference type="GO" id="GO:0016887">
    <property type="term" value="F:ATP hydrolysis activity"/>
    <property type="evidence" value="ECO:0007669"/>
    <property type="project" value="InterPro"/>
</dbReference>
<evidence type="ECO:0000256" key="5">
    <source>
        <dbReference type="ARBA" id="ARBA00022970"/>
    </source>
</evidence>
<dbReference type="GO" id="GO:0015807">
    <property type="term" value="P:L-amino acid transport"/>
    <property type="evidence" value="ECO:0007669"/>
    <property type="project" value="TreeGrafter"/>
</dbReference>
<dbReference type="InterPro" id="IPR003593">
    <property type="entry name" value="AAA+_ATPase"/>
</dbReference>
<protein>
    <submittedName>
        <fullName evidence="7">ABC transporter ATP-binding protein</fullName>
    </submittedName>
</protein>
<dbReference type="PANTHER" id="PTHR43820:SF4">
    <property type="entry name" value="HIGH-AFFINITY BRANCHED-CHAIN AMINO ACID TRANSPORT ATP-BINDING PROTEIN LIVF"/>
    <property type="match status" value="1"/>
</dbReference>
<evidence type="ECO:0000313" key="7">
    <source>
        <dbReference type="EMBL" id="PAQ01046.1"/>
    </source>
</evidence>
<proteinExistence type="inferred from homology"/>
<evidence type="ECO:0000256" key="1">
    <source>
        <dbReference type="ARBA" id="ARBA00005417"/>
    </source>
</evidence>
<name>A0AB36R904_9HYPH</name>
<dbReference type="GO" id="GO:0005524">
    <property type="term" value="F:ATP binding"/>
    <property type="evidence" value="ECO:0007669"/>
    <property type="project" value="UniProtKB-KW"/>
</dbReference>
<organism evidence="7 8">
    <name type="scientific">Mesorhizobium mediterraneum</name>
    <dbReference type="NCBI Taxonomy" id="43617"/>
    <lineage>
        <taxon>Bacteria</taxon>
        <taxon>Pseudomonadati</taxon>
        <taxon>Pseudomonadota</taxon>
        <taxon>Alphaproteobacteria</taxon>
        <taxon>Hyphomicrobiales</taxon>
        <taxon>Phyllobacteriaceae</taxon>
        <taxon>Mesorhizobium</taxon>
    </lineage>
</organism>
<keyword evidence="3" id="KW-0547">Nucleotide-binding</keyword>
<comment type="caution">
    <text evidence="7">The sequence shown here is derived from an EMBL/GenBank/DDBJ whole genome shotgun (WGS) entry which is preliminary data.</text>
</comment>
<keyword evidence="2" id="KW-0813">Transport</keyword>
<keyword evidence="5" id="KW-0029">Amino-acid transport</keyword>
<dbReference type="EMBL" id="NPKI01000018">
    <property type="protein sequence ID" value="PAQ01046.1"/>
    <property type="molecule type" value="Genomic_DNA"/>
</dbReference>
<dbReference type="PROSITE" id="PS50893">
    <property type="entry name" value="ABC_TRANSPORTER_2"/>
    <property type="match status" value="1"/>
</dbReference>
<dbReference type="SMART" id="SM00382">
    <property type="entry name" value="AAA"/>
    <property type="match status" value="1"/>
</dbReference>
<dbReference type="AlphaFoldDB" id="A0AB36R904"/>
<reference evidence="8" key="1">
    <citation type="submission" date="2017-08" db="EMBL/GenBank/DDBJ databases">
        <title>Mesorhizobium wenxinae sp. nov., a novel rhizobial species isolated from root nodules of chickpea (Cicer arietinum L.).</title>
        <authorList>
            <person name="Zhang J."/>
        </authorList>
    </citation>
    <scope>NUCLEOTIDE SEQUENCE [LARGE SCALE GENOMIC DNA]</scope>
    <source>
        <strain evidence="8">USDA 3392</strain>
    </source>
</reference>